<dbReference type="AlphaFoldDB" id="A0A0P7VPC9"/>
<sequence>MTMNKQQAGTLPIPSLTPQEAQTVWFTTSSIEEVVSQSGAALLVTELVFFTKFMATSASMAHSNLQRDAIPSELKLVGKQDTDLNHT</sequence>
<proteinExistence type="predicted"/>
<name>A0A0P7VPC9_SCLFO</name>
<accession>A0A0P7VPC9</accession>
<dbReference type="EMBL" id="JARO02001504">
    <property type="protein sequence ID" value="KPP75275.1"/>
    <property type="molecule type" value="Genomic_DNA"/>
</dbReference>
<reference evidence="1 2" key="1">
    <citation type="submission" date="2015-08" db="EMBL/GenBank/DDBJ databases">
        <title>The genome of the Asian arowana (Scleropages formosus).</title>
        <authorList>
            <person name="Tan M.H."/>
            <person name="Gan H.M."/>
            <person name="Croft L.J."/>
            <person name="Austin C.M."/>
        </authorList>
    </citation>
    <scope>NUCLEOTIDE SEQUENCE [LARGE SCALE GENOMIC DNA]</scope>
    <source>
        <strain evidence="1">Aro1</strain>
    </source>
</reference>
<protein>
    <submittedName>
        <fullName evidence="1">Uncharacterized protein</fullName>
    </submittedName>
</protein>
<evidence type="ECO:0000313" key="2">
    <source>
        <dbReference type="Proteomes" id="UP000034805"/>
    </source>
</evidence>
<comment type="caution">
    <text evidence="1">The sequence shown here is derived from an EMBL/GenBank/DDBJ whole genome shotgun (WGS) entry which is preliminary data.</text>
</comment>
<evidence type="ECO:0000313" key="1">
    <source>
        <dbReference type="EMBL" id="KPP75275.1"/>
    </source>
</evidence>
<gene>
    <name evidence="1" type="ORF">Z043_105492</name>
</gene>
<organism evidence="1 2">
    <name type="scientific">Scleropages formosus</name>
    <name type="common">Asian bonytongue</name>
    <name type="synonym">Osteoglossum formosum</name>
    <dbReference type="NCBI Taxonomy" id="113540"/>
    <lineage>
        <taxon>Eukaryota</taxon>
        <taxon>Metazoa</taxon>
        <taxon>Chordata</taxon>
        <taxon>Craniata</taxon>
        <taxon>Vertebrata</taxon>
        <taxon>Euteleostomi</taxon>
        <taxon>Actinopterygii</taxon>
        <taxon>Neopterygii</taxon>
        <taxon>Teleostei</taxon>
        <taxon>Osteoglossocephala</taxon>
        <taxon>Osteoglossomorpha</taxon>
        <taxon>Osteoglossiformes</taxon>
        <taxon>Osteoglossidae</taxon>
        <taxon>Scleropages</taxon>
    </lineage>
</organism>
<dbReference type="Proteomes" id="UP000034805">
    <property type="component" value="Unassembled WGS sequence"/>
</dbReference>